<sequence length="110" mass="11993">MTFTEQCITIGLCALASVLTRALPFLLISEKKPTPPIIRYLGNVLPAAVFGMLVVYCLKDTTLFSGSHGLPELTGILVTALLHLKFRQMLLSIGGGTAVYMILIQWVFIP</sequence>
<keyword evidence="3" id="KW-1185">Reference proteome</keyword>
<accession>A0A7G7VJ57</accession>
<reference evidence="2 3" key="1">
    <citation type="submission" date="2020-07" db="EMBL/GenBank/DDBJ databases">
        <title>Complete genome and description of Selenomonas timonensis sp. nov., a new bacterium isolated from a gingivitis subject.</title>
        <authorList>
            <person name="Antezack A."/>
        </authorList>
    </citation>
    <scope>NUCLEOTIDE SEQUENCE [LARGE SCALE GENOMIC DNA]</scope>
    <source>
        <strain evidence="2 3">Marseille-Q3039</strain>
    </source>
</reference>
<organism evidence="2 3">
    <name type="scientific">Selenomonas timonae</name>
    <dbReference type="NCBI Taxonomy" id="2754044"/>
    <lineage>
        <taxon>Bacteria</taxon>
        <taxon>Bacillati</taxon>
        <taxon>Bacillota</taxon>
        <taxon>Negativicutes</taxon>
        <taxon>Selenomonadales</taxon>
        <taxon>Selenomonadaceae</taxon>
        <taxon>Selenomonas</taxon>
    </lineage>
</organism>
<evidence type="ECO:0000313" key="3">
    <source>
        <dbReference type="Proteomes" id="UP000515480"/>
    </source>
</evidence>
<proteinExistence type="predicted"/>
<keyword evidence="1" id="KW-0472">Membrane</keyword>
<feature type="transmembrane region" description="Helical" evidence="1">
    <location>
        <begin position="38"/>
        <end position="58"/>
    </location>
</feature>
<feature type="transmembrane region" description="Helical" evidence="1">
    <location>
        <begin position="89"/>
        <end position="109"/>
    </location>
</feature>
<dbReference type="EMBL" id="CP060204">
    <property type="protein sequence ID" value="QNH54150.1"/>
    <property type="molecule type" value="Genomic_DNA"/>
</dbReference>
<gene>
    <name evidence="2" type="ORF">H1B31_09915</name>
</gene>
<evidence type="ECO:0000313" key="2">
    <source>
        <dbReference type="EMBL" id="QNH54150.1"/>
    </source>
</evidence>
<dbReference type="Pfam" id="PF05437">
    <property type="entry name" value="AzlD"/>
    <property type="match status" value="1"/>
</dbReference>
<name>A0A7G7VJ57_9FIRM</name>
<dbReference type="Proteomes" id="UP000515480">
    <property type="component" value="Chromosome"/>
</dbReference>
<dbReference type="InterPro" id="IPR008407">
    <property type="entry name" value="Brnchd-chn_aa_trnsp_AzlD"/>
</dbReference>
<dbReference type="KEGG" id="stim:H1B31_09915"/>
<protein>
    <submittedName>
        <fullName evidence="2">Branched-chain amino acid transporter permease</fullName>
    </submittedName>
</protein>
<keyword evidence="1" id="KW-1133">Transmembrane helix</keyword>
<evidence type="ECO:0000256" key="1">
    <source>
        <dbReference type="SAM" id="Phobius"/>
    </source>
</evidence>
<dbReference type="RefSeq" id="WP_185980192.1">
    <property type="nucleotide sequence ID" value="NZ_CP060204.1"/>
</dbReference>
<dbReference type="AlphaFoldDB" id="A0A7G7VJ57"/>
<dbReference type="PIRSF" id="PIRSF003203">
    <property type="entry name" value="AzlD"/>
    <property type="match status" value="1"/>
</dbReference>
<keyword evidence="1" id="KW-0812">Transmembrane</keyword>